<comment type="caution">
    <text evidence="9">The sequence shown here is derived from an EMBL/GenBank/DDBJ whole genome shotgun (WGS) entry which is preliminary data.</text>
</comment>
<evidence type="ECO:0000256" key="7">
    <source>
        <dbReference type="ARBA" id="ARBA00031828"/>
    </source>
</evidence>
<dbReference type="PANTHER" id="PTHR42891">
    <property type="entry name" value="D-GLYCERO-BETA-D-MANNO-HEPTOSE-1,7-BISPHOSPHATE 7-PHOSPHATASE"/>
    <property type="match status" value="1"/>
</dbReference>
<dbReference type="RefSeq" id="WP_192533947.1">
    <property type="nucleotide sequence ID" value="NZ_JACZHT010000002.1"/>
</dbReference>
<dbReference type="InterPro" id="IPR036412">
    <property type="entry name" value="HAD-like_sf"/>
</dbReference>
<dbReference type="InterPro" id="IPR006543">
    <property type="entry name" value="Histidinol-phos"/>
</dbReference>
<evidence type="ECO:0000256" key="2">
    <source>
        <dbReference type="ARBA" id="ARBA00005628"/>
    </source>
</evidence>
<keyword evidence="6" id="KW-0119">Carbohydrate metabolism</keyword>
<dbReference type="InterPro" id="IPR029044">
    <property type="entry name" value="Nucleotide-diphossugar_trans"/>
</dbReference>
<dbReference type="InterPro" id="IPR023214">
    <property type="entry name" value="HAD_sf"/>
</dbReference>
<protein>
    <recommendedName>
        <fullName evidence="7">D,D-heptose 1,7-bisphosphate phosphatase</fullName>
    </recommendedName>
</protein>
<dbReference type="AlphaFoldDB" id="A0A8J6YM49"/>
<proteinExistence type="inferred from homology"/>
<gene>
    <name evidence="9" type="ORF">IHV25_04725</name>
</gene>
<dbReference type="Gene3D" id="3.40.50.1000">
    <property type="entry name" value="HAD superfamily/HAD-like"/>
    <property type="match status" value="1"/>
</dbReference>
<dbReference type="GO" id="GO:0005737">
    <property type="term" value="C:cytoplasm"/>
    <property type="evidence" value="ECO:0007669"/>
    <property type="project" value="UniProtKB-SubCell"/>
</dbReference>
<feature type="compositionally biased region" description="Low complexity" evidence="8">
    <location>
        <begin position="199"/>
        <end position="223"/>
    </location>
</feature>
<keyword evidence="3" id="KW-0963">Cytoplasm</keyword>
<evidence type="ECO:0000256" key="1">
    <source>
        <dbReference type="ARBA" id="ARBA00004496"/>
    </source>
</evidence>
<evidence type="ECO:0000256" key="6">
    <source>
        <dbReference type="ARBA" id="ARBA00023277"/>
    </source>
</evidence>
<dbReference type="InterPro" id="IPR004446">
    <property type="entry name" value="Heptose_bisP_phosphatase"/>
</dbReference>
<sequence length="431" mass="46395">MQQHTLPPADTPPVRQCVIALDERPDPDLAPATGTSPAPKTPDRTDGADSGRPLVDFLIAEAARQGFDDIVLLERDLPGAAEQYVARFEPCARFGVSVTVNRTPDAFGLQGALRGALPLLDETFLFLDGRTWLDGSWRALAARLADCPPEVAGVRAVLPAPEGQAGPDTPPAPGSRCDGGVWVLRRAAVETHPDLLGHPTGTPAPTTSVTTNPADTPTAAATGPADRLVTVACAGSHLDARTVRTCPDLVGSPHPGRPLRPAVFLDRDGVLNVDHGYQYRTDTLEWMDGAIDAVRRLNELGYYVFVVTNQAGVARGYYGEEDVRTLHRFMSETLNRHGAFVDDWRYCPWHPEATLPAYRGVHPWRKPAPGMLLDLMESWPVRTTGSLLVGDRDTDMEAARAAGIPGLLFTGGNLLEALETNGLLTPHRLCA</sequence>
<evidence type="ECO:0000256" key="5">
    <source>
        <dbReference type="ARBA" id="ARBA00022801"/>
    </source>
</evidence>
<comment type="subcellular location">
    <subcellularLocation>
        <location evidence="1">Cytoplasm</location>
    </subcellularLocation>
</comment>
<accession>A0A8J6YM49</accession>
<organism evidence="9 10">
    <name type="scientific">Phaeovibrio sulfidiphilus</name>
    <dbReference type="NCBI Taxonomy" id="1220600"/>
    <lineage>
        <taxon>Bacteria</taxon>
        <taxon>Pseudomonadati</taxon>
        <taxon>Pseudomonadota</taxon>
        <taxon>Alphaproteobacteria</taxon>
        <taxon>Rhodospirillales</taxon>
        <taxon>Rhodospirillaceae</taxon>
        <taxon>Phaeovibrio</taxon>
    </lineage>
</organism>
<dbReference type="SUPFAM" id="SSF56784">
    <property type="entry name" value="HAD-like"/>
    <property type="match status" value="1"/>
</dbReference>
<dbReference type="Pfam" id="PF13242">
    <property type="entry name" value="Hydrolase_like"/>
    <property type="match status" value="1"/>
</dbReference>
<dbReference type="NCBIfam" id="TIGR01662">
    <property type="entry name" value="HAD-SF-IIIA"/>
    <property type="match status" value="1"/>
</dbReference>
<dbReference type="GO" id="GO:0005975">
    <property type="term" value="P:carbohydrate metabolic process"/>
    <property type="evidence" value="ECO:0007669"/>
    <property type="project" value="InterPro"/>
</dbReference>
<dbReference type="SUPFAM" id="SSF53448">
    <property type="entry name" value="Nucleotide-diphospho-sugar transferases"/>
    <property type="match status" value="1"/>
</dbReference>
<reference evidence="9" key="1">
    <citation type="submission" date="2020-10" db="EMBL/GenBank/DDBJ databases">
        <title>Genome sequence of the unusual species of purple photosynthetic bacteria, Phaeovibrio sulfidiphilus DSM 23193, type strain.</title>
        <authorList>
            <person name="Kyndt J.A."/>
            <person name="Meyer T.E."/>
        </authorList>
    </citation>
    <scope>NUCLEOTIDE SEQUENCE</scope>
    <source>
        <strain evidence="9">DSM 23193</strain>
    </source>
</reference>
<evidence type="ECO:0000256" key="8">
    <source>
        <dbReference type="SAM" id="MobiDB-lite"/>
    </source>
</evidence>
<dbReference type="Proteomes" id="UP000631034">
    <property type="component" value="Unassembled WGS sequence"/>
</dbReference>
<dbReference type="NCBIfam" id="TIGR01656">
    <property type="entry name" value="Histidinol-ppas"/>
    <property type="match status" value="1"/>
</dbReference>
<keyword evidence="4" id="KW-0479">Metal-binding</keyword>
<comment type="similarity">
    <text evidence="2">Belongs to the GmhB family.</text>
</comment>
<evidence type="ECO:0000256" key="3">
    <source>
        <dbReference type="ARBA" id="ARBA00022490"/>
    </source>
</evidence>
<evidence type="ECO:0000313" key="9">
    <source>
        <dbReference type="EMBL" id="MBE1236950.1"/>
    </source>
</evidence>
<keyword evidence="10" id="KW-1185">Reference proteome</keyword>
<keyword evidence="5 9" id="KW-0378">Hydrolase</keyword>
<dbReference type="CDD" id="cd07503">
    <property type="entry name" value="HAD_HisB-N"/>
    <property type="match status" value="1"/>
</dbReference>
<feature type="region of interest" description="Disordered" evidence="8">
    <location>
        <begin position="1"/>
        <end position="50"/>
    </location>
</feature>
<evidence type="ECO:0000256" key="4">
    <source>
        <dbReference type="ARBA" id="ARBA00022723"/>
    </source>
</evidence>
<feature type="region of interest" description="Disordered" evidence="8">
    <location>
        <begin position="193"/>
        <end position="223"/>
    </location>
</feature>
<evidence type="ECO:0000313" key="10">
    <source>
        <dbReference type="Proteomes" id="UP000631034"/>
    </source>
</evidence>
<dbReference type="EMBL" id="JACZHT010000002">
    <property type="protein sequence ID" value="MBE1236950.1"/>
    <property type="molecule type" value="Genomic_DNA"/>
</dbReference>
<dbReference type="PANTHER" id="PTHR42891:SF1">
    <property type="entry name" value="D-GLYCERO-BETA-D-MANNO-HEPTOSE-1,7-BISPHOSPHATE 7-PHOSPHATASE"/>
    <property type="match status" value="1"/>
</dbReference>
<name>A0A8J6YM49_9PROT</name>
<dbReference type="Gene3D" id="3.90.550.10">
    <property type="entry name" value="Spore Coat Polysaccharide Biosynthesis Protein SpsA, Chain A"/>
    <property type="match status" value="1"/>
</dbReference>
<dbReference type="GO" id="GO:0046872">
    <property type="term" value="F:metal ion binding"/>
    <property type="evidence" value="ECO:0007669"/>
    <property type="project" value="UniProtKB-KW"/>
</dbReference>
<dbReference type="InterPro" id="IPR006549">
    <property type="entry name" value="HAD-SF_hydro_IIIA"/>
</dbReference>
<dbReference type="GO" id="GO:0016791">
    <property type="term" value="F:phosphatase activity"/>
    <property type="evidence" value="ECO:0007669"/>
    <property type="project" value="InterPro"/>
</dbReference>